<dbReference type="Proteomes" id="UP001329430">
    <property type="component" value="Chromosome 8"/>
</dbReference>
<dbReference type="PANTHER" id="PTHR15335">
    <property type="entry name" value="PROTEIN TFG"/>
    <property type="match status" value="1"/>
</dbReference>
<gene>
    <name evidence="3" type="ORF">RI129_010913</name>
</gene>
<evidence type="ECO:0000313" key="4">
    <source>
        <dbReference type="Proteomes" id="UP001329430"/>
    </source>
</evidence>
<dbReference type="Gene3D" id="3.10.20.90">
    <property type="entry name" value="Phosphatidylinositol 3-kinase Catalytic Subunit, Chain A, domain 1"/>
    <property type="match status" value="1"/>
</dbReference>
<evidence type="ECO:0000313" key="3">
    <source>
        <dbReference type="EMBL" id="KAK5640102.1"/>
    </source>
</evidence>
<name>A0AAN7ZEU5_9COLE</name>
<dbReference type="Pfam" id="PF00564">
    <property type="entry name" value="PB1"/>
    <property type="match status" value="1"/>
</dbReference>
<feature type="compositionally biased region" description="Polar residues" evidence="1">
    <location>
        <begin position="146"/>
        <end position="166"/>
    </location>
</feature>
<dbReference type="InterPro" id="IPR053793">
    <property type="entry name" value="PB1-like"/>
</dbReference>
<feature type="compositionally biased region" description="Polar residues" evidence="1">
    <location>
        <begin position="269"/>
        <end position="296"/>
    </location>
</feature>
<dbReference type="SMART" id="SM00666">
    <property type="entry name" value="PB1"/>
    <property type="match status" value="1"/>
</dbReference>
<dbReference type="GO" id="GO:0048208">
    <property type="term" value="P:COPII vesicle coating"/>
    <property type="evidence" value="ECO:0007669"/>
    <property type="project" value="InterPro"/>
</dbReference>
<organism evidence="3 4">
    <name type="scientific">Pyrocoelia pectoralis</name>
    <dbReference type="NCBI Taxonomy" id="417401"/>
    <lineage>
        <taxon>Eukaryota</taxon>
        <taxon>Metazoa</taxon>
        <taxon>Ecdysozoa</taxon>
        <taxon>Arthropoda</taxon>
        <taxon>Hexapoda</taxon>
        <taxon>Insecta</taxon>
        <taxon>Pterygota</taxon>
        <taxon>Neoptera</taxon>
        <taxon>Endopterygota</taxon>
        <taxon>Coleoptera</taxon>
        <taxon>Polyphaga</taxon>
        <taxon>Elateriformia</taxon>
        <taxon>Elateroidea</taxon>
        <taxon>Lampyridae</taxon>
        <taxon>Lampyrinae</taxon>
        <taxon>Pyrocoelia</taxon>
    </lineage>
</organism>
<dbReference type="EMBL" id="JAVRBK010000008">
    <property type="protein sequence ID" value="KAK5640102.1"/>
    <property type="molecule type" value="Genomic_DNA"/>
</dbReference>
<dbReference type="CDD" id="cd06401">
    <property type="entry name" value="PB1_TFG"/>
    <property type="match status" value="1"/>
</dbReference>
<evidence type="ECO:0000259" key="2">
    <source>
        <dbReference type="PROSITE" id="PS51745"/>
    </source>
</evidence>
<feature type="domain" description="PB1" evidence="2">
    <location>
        <begin position="12"/>
        <end position="95"/>
    </location>
</feature>
<feature type="region of interest" description="Disordered" evidence="1">
    <location>
        <begin position="146"/>
        <end position="208"/>
    </location>
</feature>
<accession>A0AAN7ZEU5</accession>
<protein>
    <recommendedName>
        <fullName evidence="2">PB1 domain-containing protein</fullName>
    </recommendedName>
</protein>
<proteinExistence type="predicted"/>
<comment type="caution">
    <text evidence="3">The sequence shown here is derived from an EMBL/GenBank/DDBJ whole genome shotgun (WGS) entry which is preliminary data.</text>
</comment>
<dbReference type="SUPFAM" id="SSF54277">
    <property type="entry name" value="CAD &amp; PB1 domains"/>
    <property type="match status" value="1"/>
</dbReference>
<dbReference type="GO" id="GO:0070971">
    <property type="term" value="C:endoplasmic reticulum exit site"/>
    <property type="evidence" value="ECO:0007669"/>
    <property type="project" value="TreeGrafter"/>
</dbReference>
<dbReference type="InterPro" id="IPR034857">
    <property type="entry name" value="PB1_TFG"/>
</dbReference>
<evidence type="ECO:0000256" key="1">
    <source>
        <dbReference type="SAM" id="MobiDB-lite"/>
    </source>
</evidence>
<dbReference type="AlphaFoldDB" id="A0AAN7ZEU5"/>
<reference evidence="3 4" key="1">
    <citation type="journal article" date="2024" name="Insects">
        <title>An Improved Chromosome-Level Genome Assembly of the Firefly Pyrocoelia pectoralis.</title>
        <authorList>
            <person name="Fu X."/>
            <person name="Meyer-Rochow V.B."/>
            <person name="Ballantyne L."/>
            <person name="Zhu X."/>
        </authorList>
    </citation>
    <scope>NUCLEOTIDE SEQUENCE [LARGE SCALE GENOMIC DNA]</scope>
    <source>
        <strain evidence="3">XCY_ONT2</strain>
    </source>
</reference>
<dbReference type="GO" id="GO:0042802">
    <property type="term" value="F:identical protein binding"/>
    <property type="evidence" value="ECO:0007669"/>
    <property type="project" value="InterPro"/>
</dbReference>
<dbReference type="InterPro" id="IPR000270">
    <property type="entry name" value="PB1_dom"/>
</dbReference>
<feature type="region of interest" description="Disordered" evidence="1">
    <location>
        <begin position="267"/>
        <end position="333"/>
    </location>
</feature>
<dbReference type="InterPro" id="IPR033512">
    <property type="entry name" value="TFG"/>
</dbReference>
<sequence length="333" mass="37081">MDLKSELDLSGKVIIKVQLGEDIRRIPIHNDAITYDELVLMMQRIFNGKLNSTDDISIKYKDEDGDLITINDSSDLSFAIQCSRVLKLIILMHSSVDTEITSTEAKPNTTLDYSEINEIKVQLRIIRDHVNKLLDSLDVPVAATSQTISNEKSSSEQISNDVSSAANKDYSNKINSSEFDPLQDKDVPKDTTMQNNHEVPESRSRSVPVVHTPPVVTAAPSVNPQTSVPDYYGRNSTQGYSQMAQYGSMPYSQPPYTYSTAEGYIPPTDHSQVPHNPNVYVSTSQSNMPYLSQPPQGYNAPPHANYPVQPQGNPYSKSFTQPSPQHGYNMQPR</sequence>
<keyword evidence="4" id="KW-1185">Reference proteome</keyword>
<dbReference type="PROSITE" id="PS51745">
    <property type="entry name" value="PB1"/>
    <property type="match status" value="1"/>
</dbReference>
<feature type="compositionally biased region" description="Polar residues" evidence="1">
    <location>
        <begin position="308"/>
        <end position="333"/>
    </location>
</feature>
<dbReference type="PANTHER" id="PTHR15335:SF7">
    <property type="entry name" value="PROTEIN TFG"/>
    <property type="match status" value="1"/>
</dbReference>